<evidence type="ECO:0000313" key="2">
    <source>
        <dbReference type="RefSeq" id="XP_014488084.1"/>
    </source>
</evidence>
<dbReference type="GO" id="GO:0003676">
    <property type="term" value="F:nucleic acid binding"/>
    <property type="evidence" value="ECO:0007669"/>
    <property type="project" value="InterPro"/>
</dbReference>
<dbReference type="Gene3D" id="3.30.420.10">
    <property type="entry name" value="Ribonuclease H-like superfamily/Ribonuclease H"/>
    <property type="match status" value="1"/>
</dbReference>
<dbReference type="InterPro" id="IPR036397">
    <property type="entry name" value="RNaseH_sf"/>
</dbReference>
<dbReference type="PANTHER" id="PTHR46060:SF1">
    <property type="entry name" value="MARINER MOS1 TRANSPOSASE-LIKE PROTEIN"/>
    <property type="match status" value="1"/>
</dbReference>
<sequence>MLQDEPRTGRPKELDYDVLRALVGVVFQHDNARPHVTLRTKEKLQAPPATDTIIYLLGRFDVELKKKLHHLVKKKVLFHHDDAPAHSSAIATAKLVELRYKLLTHPPYFPDLTSSDFFLFPNMKKWLAGKKFTSNSKVITMVDAYLAEFEQSYFLEGINPFELRVFQTNLGSCGVQVERVKPSKKFCILRVYYALQKTILVLIES</sequence>
<evidence type="ECO:0000313" key="1">
    <source>
        <dbReference type="Proteomes" id="UP000515204"/>
    </source>
</evidence>
<dbReference type="PANTHER" id="PTHR46060">
    <property type="entry name" value="MARINER MOS1 TRANSPOSASE-LIKE PROTEIN"/>
    <property type="match status" value="1"/>
</dbReference>
<dbReference type="GeneID" id="106751635"/>
<organism evidence="1 2">
    <name type="scientific">Dinoponera quadriceps</name>
    <name type="common">South American ant</name>
    <dbReference type="NCBI Taxonomy" id="609295"/>
    <lineage>
        <taxon>Eukaryota</taxon>
        <taxon>Metazoa</taxon>
        <taxon>Ecdysozoa</taxon>
        <taxon>Arthropoda</taxon>
        <taxon>Hexapoda</taxon>
        <taxon>Insecta</taxon>
        <taxon>Pterygota</taxon>
        <taxon>Neoptera</taxon>
        <taxon>Endopterygota</taxon>
        <taxon>Hymenoptera</taxon>
        <taxon>Apocrita</taxon>
        <taxon>Aculeata</taxon>
        <taxon>Formicoidea</taxon>
        <taxon>Formicidae</taxon>
        <taxon>Ponerinae</taxon>
        <taxon>Ponerini</taxon>
        <taxon>Dinoponera</taxon>
    </lineage>
</organism>
<dbReference type="Proteomes" id="UP000515204">
    <property type="component" value="Unplaced"/>
</dbReference>
<proteinExistence type="predicted"/>
<gene>
    <name evidence="2" type="primary">LOC106751635</name>
</gene>
<dbReference type="OrthoDB" id="2015831at2759"/>
<dbReference type="AlphaFoldDB" id="A0A6P3YDW6"/>
<reference evidence="2" key="1">
    <citation type="submission" date="2025-08" db="UniProtKB">
        <authorList>
            <consortium name="RefSeq"/>
        </authorList>
    </citation>
    <scope>IDENTIFICATION</scope>
</reference>
<dbReference type="InterPro" id="IPR052709">
    <property type="entry name" value="Transposase-MT_Hybrid"/>
</dbReference>
<name>A0A6P3YDW6_DINQU</name>
<keyword evidence="1" id="KW-1185">Reference proteome</keyword>
<accession>A0A6P3YDW6</accession>
<dbReference type="KEGG" id="dqu:106751635"/>
<dbReference type="RefSeq" id="XP_014488084.1">
    <property type="nucleotide sequence ID" value="XM_014632598.1"/>
</dbReference>
<protein>
    <submittedName>
        <fullName evidence="2">Uncharacterized protein LOC106751635</fullName>
    </submittedName>
</protein>